<evidence type="ECO:0000259" key="7">
    <source>
        <dbReference type="Pfam" id="PF00892"/>
    </source>
</evidence>
<organism evidence="8 9">
    <name type="scientific">Acorus calamus</name>
    <name type="common">Sweet flag</name>
    <dbReference type="NCBI Taxonomy" id="4465"/>
    <lineage>
        <taxon>Eukaryota</taxon>
        <taxon>Viridiplantae</taxon>
        <taxon>Streptophyta</taxon>
        <taxon>Embryophyta</taxon>
        <taxon>Tracheophyta</taxon>
        <taxon>Spermatophyta</taxon>
        <taxon>Magnoliopsida</taxon>
        <taxon>Liliopsida</taxon>
        <taxon>Acoraceae</taxon>
        <taxon>Acorus</taxon>
    </lineage>
</organism>
<dbReference type="InterPro" id="IPR000620">
    <property type="entry name" value="EamA_dom"/>
</dbReference>
<evidence type="ECO:0000256" key="4">
    <source>
        <dbReference type="ARBA" id="ARBA00022989"/>
    </source>
</evidence>
<dbReference type="InterPro" id="IPR037185">
    <property type="entry name" value="EmrE-like"/>
</dbReference>
<sequence>MALVQLCYGGYHVITKVALDVGVHEVVFCVYRDLITLFILSPIAFLRDRRVRLPLTRCLLLQFFVLGLTGIFGNQLLFLVGLSYTNPTYAAAIQPAIPVFTFLLVSITGVETVNLLRNEGQ</sequence>
<comment type="subcellular location">
    <subcellularLocation>
        <location evidence="1 6">Membrane</location>
        <topology evidence="1 6">Multi-pass membrane protein</topology>
    </subcellularLocation>
</comment>
<comment type="similarity">
    <text evidence="2 6">Belongs to the drug/metabolite transporter (DMT) superfamily. Plant drug/metabolite exporter (P-DME) (TC 2.A.7.4) family.</text>
</comment>
<evidence type="ECO:0000313" key="9">
    <source>
        <dbReference type="Proteomes" id="UP001180020"/>
    </source>
</evidence>
<evidence type="ECO:0000313" key="8">
    <source>
        <dbReference type="EMBL" id="KAK1306842.1"/>
    </source>
</evidence>
<evidence type="ECO:0000256" key="6">
    <source>
        <dbReference type="RuleBase" id="RU363077"/>
    </source>
</evidence>
<evidence type="ECO:0000256" key="3">
    <source>
        <dbReference type="ARBA" id="ARBA00022692"/>
    </source>
</evidence>
<dbReference type="GO" id="GO:0022857">
    <property type="term" value="F:transmembrane transporter activity"/>
    <property type="evidence" value="ECO:0007669"/>
    <property type="project" value="InterPro"/>
</dbReference>
<dbReference type="Pfam" id="PF00892">
    <property type="entry name" value="EamA"/>
    <property type="match status" value="1"/>
</dbReference>
<gene>
    <name evidence="8" type="ORF">QJS10_CPA10g01239</name>
</gene>
<dbReference type="InterPro" id="IPR030184">
    <property type="entry name" value="WAT1-related"/>
</dbReference>
<feature type="transmembrane region" description="Helical" evidence="6">
    <location>
        <begin position="96"/>
        <end position="116"/>
    </location>
</feature>
<dbReference type="Proteomes" id="UP001180020">
    <property type="component" value="Unassembled WGS sequence"/>
</dbReference>
<dbReference type="AlphaFoldDB" id="A0AAV9E163"/>
<reference evidence="8" key="2">
    <citation type="submission" date="2023-06" db="EMBL/GenBank/DDBJ databases">
        <authorList>
            <person name="Ma L."/>
            <person name="Liu K.-W."/>
            <person name="Li Z."/>
            <person name="Hsiao Y.-Y."/>
            <person name="Qi Y."/>
            <person name="Fu T."/>
            <person name="Tang G."/>
            <person name="Zhang D."/>
            <person name="Sun W.-H."/>
            <person name="Liu D.-K."/>
            <person name="Li Y."/>
            <person name="Chen G.-Z."/>
            <person name="Liu X.-D."/>
            <person name="Liao X.-Y."/>
            <person name="Jiang Y.-T."/>
            <person name="Yu X."/>
            <person name="Hao Y."/>
            <person name="Huang J."/>
            <person name="Zhao X.-W."/>
            <person name="Ke S."/>
            <person name="Chen Y.-Y."/>
            <person name="Wu W.-L."/>
            <person name="Hsu J.-L."/>
            <person name="Lin Y.-F."/>
            <person name="Huang M.-D."/>
            <person name="Li C.-Y."/>
            <person name="Huang L."/>
            <person name="Wang Z.-W."/>
            <person name="Zhao X."/>
            <person name="Zhong W.-Y."/>
            <person name="Peng D.-H."/>
            <person name="Ahmad S."/>
            <person name="Lan S."/>
            <person name="Zhang J.-S."/>
            <person name="Tsai W.-C."/>
            <person name="Van De Peer Y."/>
            <person name="Liu Z.-J."/>
        </authorList>
    </citation>
    <scope>NUCLEOTIDE SEQUENCE</scope>
    <source>
        <strain evidence="8">CP</strain>
        <tissue evidence="8">Leaves</tissue>
    </source>
</reference>
<evidence type="ECO:0000256" key="5">
    <source>
        <dbReference type="ARBA" id="ARBA00023136"/>
    </source>
</evidence>
<keyword evidence="4 6" id="KW-1133">Transmembrane helix</keyword>
<protein>
    <recommendedName>
        <fullName evidence="6">WAT1-related protein</fullName>
    </recommendedName>
</protein>
<feature type="domain" description="EamA" evidence="7">
    <location>
        <begin position="3"/>
        <end position="108"/>
    </location>
</feature>
<evidence type="ECO:0000256" key="2">
    <source>
        <dbReference type="ARBA" id="ARBA00007635"/>
    </source>
</evidence>
<reference evidence="8" key="1">
    <citation type="journal article" date="2023" name="Nat. Commun.">
        <title>Diploid and tetraploid genomes of Acorus and the evolution of monocots.</title>
        <authorList>
            <person name="Ma L."/>
            <person name="Liu K.W."/>
            <person name="Li Z."/>
            <person name="Hsiao Y.Y."/>
            <person name="Qi Y."/>
            <person name="Fu T."/>
            <person name="Tang G.D."/>
            <person name="Zhang D."/>
            <person name="Sun W.H."/>
            <person name="Liu D.K."/>
            <person name="Li Y."/>
            <person name="Chen G.Z."/>
            <person name="Liu X.D."/>
            <person name="Liao X.Y."/>
            <person name="Jiang Y.T."/>
            <person name="Yu X."/>
            <person name="Hao Y."/>
            <person name="Huang J."/>
            <person name="Zhao X.W."/>
            <person name="Ke S."/>
            <person name="Chen Y.Y."/>
            <person name="Wu W.L."/>
            <person name="Hsu J.L."/>
            <person name="Lin Y.F."/>
            <person name="Huang M.D."/>
            <person name="Li C.Y."/>
            <person name="Huang L."/>
            <person name="Wang Z.W."/>
            <person name="Zhao X."/>
            <person name="Zhong W.Y."/>
            <person name="Peng D.H."/>
            <person name="Ahmad S."/>
            <person name="Lan S."/>
            <person name="Zhang J.S."/>
            <person name="Tsai W.C."/>
            <person name="Van de Peer Y."/>
            <person name="Liu Z.J."/>
        </authorList>
    </citation>
    <scope>NUCLEOTIDE SEQUENCE</scope>
    <source>
        <strain evidence="8">CP</strain>
    </source>
</reference>
<feature type="transmembrane region" description="Helical" evidence="6">
    <location>
        <begin position="25"/>
        <end position="46"/>
    </location>
</feature>
<comment type="caution">
    <text evidence="6">Lacks conserved residue(s) required for the propagation of feature annotation.</text>
</comment>
<dbReference type="PANTHER" id="PTHR31218">
    <property type="entry name" value="WAT1-RELATED PROTEIN"/>
    <property type="match status" value="1"/>
</dbReference>
<evidence type="ECO:0000256" key="1">
    <source>
        <dbReference type="ARBA" id="ARBA00004141"/>
    </source>
</evidence>
<keyword evidence="3 6" id="KW-0812">Transmembrane</keyword>
<dbReference type="GO" id="GO:0016020">
    <property type="term" value="C:membrane"/>
    <property type="evidence" value="ECO:0007669"/>
    <property type="project" value="UniProtKB-SubCell"/>
</dbReference>
<keyword evidence="5 6" id="KW-0472">Membrane</keyword>
<comment type="caution">
    <text evidence="8">The sequence shown here is derived from an EMBL/GenBank/DDBJ whole genome shotgun (WGS) entry which is preliminary data.</text>
</comment>
<dbReference type="SUPFAM" id="SSF103481">
    <property type="entry name" value="Multidrug resistance efflux transporter EmrE"/>
    <property type="match status" value="1"/>
</dbReference>
<feature type="transmembrane region" description="Helical" evidence="6">
    <location>
        <begin position="58"/>
        <end position="84"/>
    </location>
</feature>
<proteinExistence type="inferred from homology"/>
<dbReference type="EMBL" id="JAUJYO010000010">
    <property type="protein sequence ID" value="KAK1306842.1"/>
    <property type="molecule type" value="Genomic_DNA"/>
</dbReference>
<keyword evidence="9" id="KW-1185">Reference proteome</keyword>
<name>A0AAV9E163_ACOCL</name>
<accession>A0AAV9E163</accession>